<comment type="caution">
    <text evidence="2">The sequence shown here is derived from an EMBL/GenBank/DDBJ whole genome shotgun (WGS) entry which is preliminary data.</text>
</comment>
<dbReference type="PROSITE" id="PS51186">
    <property type="entry name" value="GNAT"/>
    <property type="match status" value="1"/>
</dbReference>
<dbReference type="Pfam" id="PF13673">
    <property type="entry name" value="Acetyltransf_10"/>
    <property type="match status" value="1"/>
</dbReference>
<evidence type="ECO:0000313" key="2">
    <source>
        <dbReference type="EMBL" id="KMO96019.1"/>
    </source>
</evidence>
<reference evidence="2 3" key="1">
    <citation type="submission" date="2015-06" db="EMBL/GenBank/DDBJ databases">
        <title>Recapitulation of the evolution of biosynthetic gene clusters reveals hidden chemical diversity on bacterial genomes.</title>
        <authorList>
            <person name="Cruz-Morales P."/>
            <person name="Martinez-Guerrero C."/>
            <person name="Morales-Escalante M.A."/>
            <person name="Yanez-Guerra L.A."/>
            <person name="Kopp J.F."/>
            <person name="Feldmann J."/>
            <person name="Ramos-Aboites H.E."/>
            <person name="Barona-Gomez F."/>
        </authorList>
    </citation>
    <scope>NUCLEOTIDE SEQUENCE [LARGE SCALE GENOMIC DNA]</scope>
    <source>
        <strain evidence="2 3">ATCC 31245</strain>
    </source>
</reference>
<name>A0A0J6XLF3_9ACTN</name>
<accession>A0A0J6XLF3</accession>
<protein>
    <submittedName>
        <fullName evidence="2">Acetyltransferase</fullName>
    </submittedName>
</protein>
<dbReference type="CDD" id="cd04301">
    <property type="entry name" value="NAT_SF"/>
    <property type="match status" value="1"/>
</dbReference>
<organism evidence="2 3">
    <name type="scientific">Streptomyces roseus</name>
    <dbReference type="NCBI Taxonomy" id="66430"/>
    <lineage>
        <taxon>Bacteria</taxon>
        <taxon>Bacillati</taxon>
        <taxon>Actinomycetota</taxon>
        <taxon>Actinomycetes</taxon>
        <taxon>Kitasatosporales</taxon>
        <taxon>Streptomycetaceae</taxon>
        <taxon>Streptomyces</taxon>
    </lineage>
</organism>
<dbReference type="EMBL" id="LFML01000079">
    <property type="protein sequence ID" value="KMO96019.1"/>
    <property type="molecule type" value="Genomic_DNA"/>
</dbReference>
<keyword evidence="3" id="KW-1185">Reference proteome</keyword>
<evidence type="ECO:0000313" key="3">
    <source>
        <dbReference type="Proteomes" id="UP000035932"/>
    </source>
</evidence>
<gene>
    <name evidence="2" type="ORF">ACS04_20200</name>
</gene>
<keyword evidence="2" id="KW-0808">Transferase</keyword>
<evidence type="ECO:0000259" key="1">
    <source>
        <dbReference type="PROSITE" id="PS51186"/>
    </source>
</evidence>
<dbReference type="InterPro" id="IPR016181">
    <property type="entry name" value="Acyl_CoA_acyltransferase"/>
</dbReference>
<proteinExistence type="predicted"/>
<dbReference type="AlphaFoldDB" id="A0A0J6XLF3"/>
<dbReference type="Gene3D" id="3.40.630.30">
    <property type="match status" value="1"/>
</dbReference>
<dbReference type="Proteomes" id="UP000035932">
    <property type="component" value="Unassembled WGS sequence"/>
</dbReference>
<feature type="domain" description="N-acetyltransferase" evidence="1">
    <location>
        <begin position="7"/>
        <end position="172"/>
    </location>
</feature>
<dbReference type="PATRIC" id="fig|66430.4.peg.6868"/>
<dbReference type="GO" id="GO:0016747">
    <property type="term" value="F:acyltransferase activity, transferring groups other than amino-acyl groups"/>
    <property type="evidence" value="ECO:0007669"/>
    <property type="project" value="InterPro"/>
</dbReference>
<dbReference type="InterPro" id="IPR000182">
    <property type="entry name" value="GNAT_dom"/>
</dbReference>
<dbReference type="STRING" id="66430.ACS04_20200"/>
<sequence>MERLVTTEIKHYGQTDLGDIRQTLLDVHEDAYADRRHEEFVQRFPWFVDHWGGKPGFSCVIAWEENVPVGFSYGAPANPGQEWWQEHLETTPQDASTFSVSELMVRPKWRKTGLGPRLHDALLGGRTEAWAVLTVDTKRPRLQTMYEGWGYRKVGENQPFADSPVYAVMMKAAS</sequence>
<dbReference type="OrthoDB" id="4536199at2"/>
<dbReference type="SUPFAM" id="SSF55729">
    <property type="entry name" value="Acyl-CoA N-acyltransferases (Nat)"/>
    <property type="match status" value="1"/>
</dbReference>